<dbReference type="Gene3D" id="3.40.50.1820">
    <property type="entry name" value="alpha/beta hydrolase"/>
    <property type="match status" value="1"/>
</dbReference>
<dbReference type="Proteomes" id="UP000799779">
    <property type="component" value="Unassembled WGS sequence"/>
</dbReference>
<accession>A0A6A5WIF8</accession>
<dbReference type="Pfam" id="PF06500">
    <property type="entry name" value="FrsA-like"/>
    <property type="match status" value="1"/>
</dbReference>
<dbReference type="OrthoDB" id="5409895at2759"/>
<proteinExistence type="predicted"/>
<evidence type="ECO:0000313" key="3">
    <source>
        <dbReference type="Proteomes" id="UP000799779"/>
    </source>
</evidence>
<keyword evidence="1 2" id="KW-0378">Hydrolase</keyword>
<name>A0A6A5WIF8_9PLEO</name>
<sequence>MAAPGGKFFIEKNMKILAPHHESFKQLWETKWKKPAEMGVYPFMFSTDSDFAPIVSELVAKDFKEPYDWDAYASTFFPQAKNLTSIAKEAEKKGEIEKASEYYLRASAVYRIARFPAPRSEQQRLAWKLGKAVCIKGLGLRPHPVQEIQIPHTHRLPSEGTTIPVYYLLPSTASTSTPVPLLILFTGLDGYRTELAVWMEGWRQNGVAVMVLEIPGTGDCPASASDPTSPDRLYTSLFDWIGQQEGIDQKRVGIWAFSTGGYYAIRAAHTHADKLAGVAAQGGGCHHMFDKEWLDHVNHLEYPFDLADTLAYKWGYGSDIELFKQEAKAKFSLVADGTLDKPKCARLLLVNGTEDEIFPIDDYYVALQHGAPKEARFVKACKHMGEPEAFFVLLNWFYDLFGIKANAGKQMSTIPFRAKY</sequence>
<dbReference type="PANTHER" id="PTHR22946">
    <property type="entry name" value="DIENELACTONE HYDROLASE DOMAIN-CONTAINING PROTEIN-RELATED"/>
    <property type="match status" value="1"/>
</dbReference>
<dbReference type="GO" id="GO:0016787">
    <property type="term" value="F:hydrolase activity"/>
    <property type="evidence" value="ECO:0007669"/>
    <property type="project" value="UniProtKB-KW"/>
</dbReference>
<evidence type="ECO:0000256" key="1">
    <source>
        <dbReference type="ARBA" id="ARBA00022801"/>
    </source>
</evidence>
<protein>
    <submittedName>
        <fullName evidence="2">Alpha/beta-hydrolase</fullName>
    </submittedName>
</protein>
<dbReference type="InterPro" id="IPR010520">
    <property type="entry name" value="FrsA-like"/>
</dbReference>
<dbReference type="InterPro" id="IPR029058">
    <property type="entry name" value="AB_hydrolase_fold"/>
</dbReference>
<reference evidence="2" key="1">
    <citation type="journal article" date="2020" name="Stud. Mycol.">
        <title>101 Dothideomycetes genomes: a test case for predicting lifestyles and emergence of pathogens.</title>
        <authorList>
            <person name="Haridas S."/>
            <person name="Albert R."/>
            <person name="Binder M."/>
            <person name="Bloem J."/>
            <person name="Labutti K."/>
            <person name="Salamov A."/>
            <person name="Andreopoulos B."/>
            <person name="Baker S."/>
            <person name="Barry K."/>
            <person name="Bills G."/>
            <person name="Bluhm B."/>
            <person name="Cannon C."/>
            <person name="Castanera R."/>
            <person name="Culley D."/>
            <person name="Daum C."/>
            <person name="Ezra D."/>
            <person name="Gonzalez J."/>
            <person name="Henrissat B."/>
            <person name="Kuo A."/>
            <person name="Liang C."/>
            <person name="Lipzen A."/>
            <person name="Lutzoni F."/>
            <person name="Magnuson J."/>
            <person name="Mondo S."/>
            <person name="Nolan M."/>
            <person name="Ohm R."/>
            <person name="Pangilinan J."/>
            <person name="Park H.-J."/>
            <person name="Ramirez L."/>
            <person name="Alfaro M."/>
            <person name="Sun H."/>
            <person name="Tritt A."/>
            <person name="Yoshinaga Y."/>
            <person name="Zwiers L.-H."/>
            <person name="Turgeon B."/>
            <person name="Goodwin S."/>
            <person name="Spatafora J."/>
            <person name="Crous P."/>
            <person name="Grigoriev I."/>
        </authorList>
    </citation>
    <scope>NUCLEOTIDE SEQUENCE</scope>
    <source>
        <strain evidence="2">CBS 123094</strain>
    </source>
</reference>
<dbReference type="InterPro" id="IPR050261">
    <property type="entry name" value="FrsA_esterase"/>
</dbReference>
<dbReference type="PANTHER" id="PTHR22946:SF12">
    <property type="entry name" value="CONIDIAL PIGMENT BIOSYNTHESIS PROTEIN AYG1 (AFU_ORTHOLOGUE AFUA_2G17550)"/>
    <property type="match status" value="1"/>
</dbReference>
<keyword evidence="3" id="KW-1185">Reference proteome</keyword>
<dbReference type="AlphaFoldDB" id="A0A6A5WIF8"/>
<gene>
    <name evidence="2" type="ORF">P154DRAFT_554168</name>
</gene>
<dbReference type="EMBL" id="ML977588">
    <property type="protein sequence ID" value="KAF2000589.1"/>
    <property type="molecule type" value="Genomic_DNA"/>
</dbReference>
<evidence type="ECO:0000313" key="2">
    <source>
        <dbReference type="EMBL" id="KAF2000589.1"/>
    </source>
</evidence>
<organism evidence="2 3">
    <name type="scientific">Amniculicola lignicola CBS 123094</name>
    <dbReference type="NCBI Taxonomy" id="1392246"/>
    <lineage>
        <taxon>Eukaryota</taxon>
        <taxon>Fungi</taxon>
        <taxon>Dikarya</taxon>
        <taxon>Ascomycota</taxon>
        <taxon>Pezizomycotina</taxon>
        <taxon>Dothideomycetes</taxon>
        <taxon>Pleosporomycetidae</taxon>
        <taxon>Pleosporales</taxon>
        <taxon>Amniculicolaceae</taxon>
        <taxon>Amniculicola</taxon>
    </lineage>
</organism>
<dbReference type="SUPFAM" id="SSF53474">
    <property type="entry name" value="alpha/beta-Hydrolases"/>
    <property type="match status" value="1"/>
</dbReference>